<keyword evidence="3" id="KW-1185">Reference proteome</keyword>
<dbReference type="Gene3D" id="1.10.1760.20">
    <property type="match status" value="1"/>
</dbReference>
<name>A0A8J7H371_9FIRM</name>
<proteinExistence type="predicted"/>
<dbReference type="InterPro" id="IPR010898">
    <property type="entry name" value="Hpre_diP_synth_I"/>
</dbReference>
<evidence type="ECO:0000313" key="2">
    <source>
        <dbReference type="EMBL" id="MBH1941402.1"/>
    </source>
</evidence>
<evidence type="ECO:0000313" key="3">
    <source>
        <dbReference type="Proteomes" id="UP000623269"/>
    </source>
</evidence>
<keyword evidence="1" id="KW-1133">Transmembrane helix</keyword>
<feature type="transmembrane region" description="Helical" evidence="1">
    <location>
        <begin position="131"/>
        <end position="156"/>
    </location>
</feature>
<accession>A0A8J7H371</accession>
<protein>
    <submittedName>
        <fullName evidence="2">Gx transporter family protein</fullName>
    </submittedName>
</protein>
<evidence type="ECO:0000256" key="1">
    <source>
        <dbReference type="SAM" id="Phobius"/>
    </source>
</evidence>
<gene>
    <name evidence="2" type="ORF">I5677_10910</name>
</gene>
<dbReference type="InterPro" id="IPR014535">
    <property type="entry name" value="Hpre_diP_synt_I"/>
</dbReference>
<dbReference type="AlphaFoldDB" id="A0A8J7H371"/>
<feature type="transmembrane region" description="Helical" evidence="1">
    <location>
        <begin position="103"/>
        <end position="125"/>
    </location>
</feature>
<sequence length="164" mass="17684">MKSKKVATYGLLVALAFILSYIESLIQIPFAVPGIKLGLANLVVITALYSMGAKEAFVLSLIRILLVGFTFGNPSTMMFSLGGGLLSWALMSIFKWSKLFSIVGVSIIGGVSHNIGQILVAIFVVDNINLFYYLPFLLVSGVVTGTLIGILGAMIVKRIRNILR</sequence>
<dbReference type="EMBL" id="JAEAGR010000011">
    <property type="protein sequence ID" value="MBH1941402.1"/>
    <property type="molecule type" value="Genomic_DNA"/>
</dbReference>
<organism evidence="2 3">
    <name type="scientific">Mobilitalea sibirica</name>
    <dbReference type="NCBI Taxonomy" id="1462919"/>
    <lineage>
        <taxon>Bacteria</taxon>
        <taxon>Bacillati</taxon>
        <taxon>Bacillota</taxon>
        <taxon>Clostridia</taxon>
        <taxon>Lachnospirales</taxon>
        <taxon>Lachnospiraceae</taxon>
        <taxon>Mobilitalea</taxon>
    </lineage>
</organism>
<keyword evidence="1" id="KW-0472">Membrane</keyword>
<dbReference type="PIRSF" id="PIRSF027391">
    <property type="entry name" value="Hpre_diP_synt_I"/>
    <property type="match status" value="1"/>
</dbReference>
<reference evidence="2" key="1">
    <citation type="submission" date="2020-12" db="EMBL/GenBank/DDBJ databases">
        <title>M. sibirica DSM 26468T genome.</title>
        <authorList>
            <person name="Thieme N."/>
            <person name="Rettenmaier R."/>
            <person name="Zverlov V."/>
            <person name="Liebl W."/>
        </authorList>
    </citation>
    <scope>NUCLEOTIDE SEQUENCE</scope>
    <source>
        <strain evidence="2">DSM 26468</strain>
    </source>
</reference>
<dbReference type="Proteomes" id="UP000623269">
    <property type="component" value="Unassembled WGS sequence"/>
</dbReference>
<comment type="caution">
    <text evidence="2">The sequence shown here is derived from an EMBL/GenBank/DDBJ whole genome shotgun (WGS) entry which is preliminary data.</text>
</comment>
<dbReference type="Pfam" id="PF07456">
    <property type="entry name" value="Hpre_diP_synt_I"/>
    <property type="match status" value="1"/>
</dbReference>
<dbReference type="RefSeq" id="WP_197661621.1">
    <property type="nucleotide sequence ID" value="NZ_JAEAGR010000011.1"/>
</dbReference>
<keyword evidence="1" id="KW-0812">Transmembrane</keyword>